<evidence type="ECO:0008006" key="3">
    <source>
        <dbReference type="Google" id="ProtNLM"/>
    </source>
</evidence>
<evidence type="ECO:0000313" key="2">
    <source>
        <dbReference type="Proteomes" id="UP000249873"/>
    </source>
</evidence>
<proteinExistence type="predicted"/>
<accession>A0A2Z4GDF4</accession>
<keyword evidence="2" id="KW-1185">Reference proteome</keyword>
<gene>
    <name evidence="1" type="ORF">DJ013_13605</name>
</gene>
<sequence>MKTILVLFLSLGFVNSCTKENIANNTNLDLEGKWLLESASCFCYFDEDLDFSEHTIDFDSSSQKLTITNPESTFFISQAGTFSYTIKDNLITIEGDNGYFYELKDSKLILTRDDNPLIADDELTLIYYKN</sequence>
<dbReference type="RefSeq" id="WP_111372340.1">
    <property type="nucleotide sequence ID" value="NZ_CP029480.1"/>
</dbReference>
<name>A0A2Z4GDF4_9BACT</name>
<protein>
    <recommendedName>
        <fullName evidence="3">Lipocalin-like domain-containing protein</fullName>
    </recommendedName>
</protein>
<dbReference type="Proteomes" id="UP000249873">
    <property type="component" value="Chromosome"/>
</dbReference>
<evidence type="ECO:0000313" key="1">
    <source>
        <dbReference type="EMBL" id="AWV99147.1"/>
    </source>
</evidence>
<dbReference type="OrthoDB" id="1448913at2"/>
<reference evidence="1 2" key="1">
    <citation type="submission" date="2018-05" db="EMBL/GenBank/DDBJ databases">
        <title>Complete genome sequence of Arcticibacterium luteifluviistationis SM1504T, a cytophagaceae bacterium isolated from Arctic surface seawater.</title>
        <authorList>
            <person name="Li Y."/>
            <person name="Qin Q.-L."/>
        </authorList>
    </citation>
    <scope>NUCLEOTIDE SEQUENCE [LARGE SCALE GENOMIC DNA]</scope>
    <source>
        <strain evidence="1 2">SM1504</strain>
    </source>
</reference>
<dbReference type="KEGG" id="als:DJ013_13605"/>
<dbReference type="AlphaFoldDB" id="A0A2Z4GDF4"/>
<organism evidence="1 2">
    <name type="scientific">Arcticibacterium luteifluviistationis</name>
    <dbReference type="NCBI Taxonomy" id="1784714"/>
    <lineage>
        <taxon>Bacteria</taxon>
        <taxon>Pseudomonadati</taxon>
        <taxon>Bacteroidota</taxon>
        <taxon>Cytophagia</taxon>
        <taxon>Cytophagales</taxon>
        <taxon>Leadbetterellaceae</taxon>
        <taxon>Arcticibacterium</taxon>
    </lineage>
</organism>
<dbReference type="EMBL" id="CP029480">
    <property type="protein sequence ID" value="AWV99147.1"/>
    <property type="molecule type" value="Genomic_DNA"/>
</dbReference>